<gene>
    <name evidence="1" type="ORF">AS189_00670</name>
</gene>
<protein>
    <recommendedName>
        <fullName evidence="3">Asp23/Gls24 family envelope stress response protein</fullName>
    </recommendedName>
</protein>
<reference evidence="2" key="1">
    <citation type="submission" date="2015-11" db="EMBL/GenBank/DDBJ databases">
        <authorList>
            <person name="Kumar R."/>
            <person name="Singh D."/>
            <person name="Swarnkar M.K."/>
            <person name="Singh A.K."/>
            <person name="Kumar S."/>
        </authorList>
    </citation>
    <scope>NUCLEOTIDE SEQUENCE [LARGE SCALE GENOMIC DNA]</scope>
    <source>
        <strain evidence="2">ERGS4:06</strain>
    </source>
</reference>
<evidence type="ECO:0000313" key="1">
    <source>
        <dbReference type="EMBL" id="ALO65269.1"/>
    </source>
</evidence>
<accession>A0A0S2LUZ0</accession>
<name>A0A0S2LUZ0_9MICC</name>
<dbReference type="AlphaFoldDB" id="A0A0S2LUZ0"/>
<evidence type="ECO:0000313" key="2">
    <source>
        <dbReference type="Proteomes" id="UP000059574"/>
    </source>
</evidence>
<dbReference type="EMBL" id="CP013200">
    <property type="protein sequence ID" value="ALO65269.1"/>
    <property type="molecule type" value="Genomic_DNA"/>
</dbReference>
<sequence length="205" mass="21479">MAMNPTHDCDRRIEALSDYLDSGTSPDAEHIEHCPQCQAQLAGLRSLSAAALLMMDDDVASAAADDTGWLDGILANLRLESRAGRSIPLSGGGADDGELDELSETEGAVIALVRTVGDSLGGVLIGRCQLDGDVSVPGAPVDVKINVSARYGYPLPSLAEELRDAVFAELLVETELNVMAVHVTFTDMRPPVVGNGYGESGKGRS</sequence>
<reference evidence="1 2" key="2">
    <citation type="journal article" date="2016" name="J. Biotechnol.">
        <title>Complete genome sequence of Arthrobacter alpinus ERGS4:06, a yellow pigmented bacterium tolerant to cold and radiations isolated from Sikkim Himalaya.</title>
        <authorList>
            <person name="Kumar R."/>
            <person name="Singh D."/>
            <person name="Swarnkar M.K."/>
            <person name="Singh A.K."/>
            <person name="Kumar S."/>
        </authorList>
    </citation>
    <scope>NUCLEOTIDE SEQUENCE [LARGE SCALE GENOMIC DNA]</scope>
    <source>
        <strain evidence="1 2">ERGS4:06</strain>
    </source>
</reference>
<proteinExistence type="predicted"/>
<dbReference type="Proteomes" id="UP000059574">
    <property type="component" value="Chromosome"/>
</dbReference>
<organism evidence="1 2">
    <name type="scientific">Arthrobacter alpinus</name>
    <dbReference type="NCBI Taxonomy" id="656366"/>
    <lineage>
        <taxon>Bacteria</taxon>
        <taxon>Bacillati</taxon>
        <taxon>Actinomycetota</taxon>
        <taxon>Actinomycetes</taxon>
        <taxon>Micrococcales</taxon>
        <taxon>Micrococcaceae</taxon>
        <taxon>Arthrobacter</taxon>
    </lineage>
</organism>
<evidence type="ECO:0008006" key="3">
    <source>
        <dbReference type="Google" id="ProtNLM"/>
    </source>
</evidence>